<dbReference type="RefSeq" id="WP_072935692.1">
    <property type="nucleotide sequence ID" value="NZ_FQUG01000005.1"/>
</dbReference>
<evidence type="ECO:0000256" key="1">
    <source>
        <dbReference type="SAM" id="SignalP"/>
    </source>
</evidence>
<protein>
    <recommendedName>
        <fullName evidence="4">DUF4127 family protein</fullName>
    </recommendedName>
</protein>
<keyword evidence="3" id="KW-1185">Reference proteome</keyword>
<evidence type="ECO:0008006" key="4">
    <source>
        <dbReference type="Google" id="ProtNLM"/>
    </source>
</evidence>
<dbReference type="Proteomes" id="UP000184404">
    <property type="component" value="Unassembled WGS sequence"/>
</dbReference>
<sequence length="544" mass="61167">MRILAALLAAFVMVGCSMPSAMAKKIPHPDIPKVVFVPHDNRPISDEQTADTMKAIGWNVETPPEEILGSRDNLGNPDDVWDWLEETAADANIAVLSSDTLLYGSLVGSRKHDYPQRVIDSRIERFREFKALHPDLKIYVFGSIMRTPRSAEASGGVEPSYYESYGSDIFRYTALTDKMEIEGLTKREKKEFEFLGKLIPKDAIDDWLSRRNKNFSANKKLIQLEREGLFSYLALGRDDNAPYSQTHMESRKLAAEGADLGPSKFQAMAGIDEFAMLMLTRAVNDWTSSVPFVYVRYNWGRGGNTVPKYSDEKISDSMKAHVVAAGGLMVNSPKNADFVLLVNTNPNGQTYEANDRANDGKPREGTKYFADLVQESVESGKPTCVADVSYANGADNALMEMLKGRDLLFKLRAYSGWNTPTNSTGFVLSQGMLASKMTDEACDRLLMTRYLDDWAYQANIRGIVARQLGWLRASGTYSALGDRKRAAEARTTNFMRRFVEENLPPMEGLQYLEVTFPWNRMFEAKFDLSKPFDFKEYKAAHMAE</sequence>
<keyword evidence="1" id="KW-0732">Signal</keyword>
<proteinExistence type="predicted"/>
<gene>
    <name evidence="2" type="ORF">SAMN02745190_01609</name>
</gene>
<dbReference type="InterPro" id="IPR025394">
    <property type="entry name" value="DUF4127"/>
</dbReference>
<evidence type="ECO:0000313" key="2">
    <source>
        <dbReference type="EMBL" id="SHE96941.1"/>
    </source>
</evidence>
<feature type="chain" id="PRO_5009908334" description="DUF4127 family protein" evidence="1">
    <location>
        <begin position="24"/>
        <end position="544"/>
    </location>
</feature>
<dbReference type="OrthoDB" id="9789552at2"/>
<evidence type="ECO:0000313" key="3">
    <source>
        <dbReference type="Proteomes" id="UP000184404"/>
    </source>
</evidence>
<name>A0A1M4XTY5_9FIRM</name>
<dbReference type="STRING" id="1123243.SAMN02745190_01609"/>
<dbReference type="Pfam" id="PF13552">
    <property type="entry name" value="DUF4127"/>
    <property type="match status" value="1"/>
</dbReference>
<feature type="signal peptide" evidence="1">
    <location>
        <begin position="1"/>
        <end position="23"/>
    </location>
</feature>
<reference evidence="2 3" key="1">
    <citation type="submission" date="2016-11" db="EMBL/GenBank/DDBJ databases">
        <authorList>
            <person name="Jaros S."/>
            <person name="Januszkiewicz K."/>
            <person name="Wedrychowicz H."/>
        </authorList>
    </citation>
    <scope>NUCLEOTIDE SEQUENCE [LARGE SCALE GENOMIC DNA]</scope>
    <source>
        <strain evidence="2 3">DSM 10502</strain>
    </source>
</reference>
<organism evidence="2 3">
    <name type="scientific">Schwartzia succinivorans DSM 10502</name>
    <dbReference type="NCBI Taxonomy" id="1123243"/>
    <lineage>
        <taxon>Bacteria</taxon>
        <taxon>Bacillati</taxon>
        <taxon>Bacillota</taxon>
        <taxon>Negativicutes</taxon>
        <taxon>Selenomonadales</taxon>
        <taxon>Selenomonadaceae</taxon>
        <taxon>Schwartzia</taxon>
    </lineage>
</organism>
<accession>A0A1M4XTY5</accession>
<dbReference type="EMBL" id="FQUG01000005">
    <property type="protein sequence ID" value="SHE96941.1"/>
    <property type="molecule type" value="Genomic_DNA"/>
</dbReference>
<dbReference type="AlphaFoldDB" id="A0A1M4XTY5"/>
<dbReference type="PROSITE" id="PS51257">
    <property type="entry name" value="PROKAR_LIPOPROTEIN"/>
    <property type="match status" value="1"/>
</dbReference>